<keyword evidence="1" id="KW-0175">Coiled coil</keyword>
<evidence type="ECO:0000313" key="2">
    <source>
        <dbReference type="Proteomes" id="UP000095285"/>
    </source>
</evidence>
<accession>A0A1I7VFJ9</accession>
<dbReference type="Proteomes" id="UP000095285">
    <property type="component" value="Unassembled WGS sequence"/>
</dbReference>
<sequence>MASTYQRDLQHEMHMTVEMKTYAYDVLAQSEQGALLVPESLLSTTFHYLMGSAQSCEEGNPSDDLPKVIKIERSEIPEEYKTVAVSHDVVDQILSLGNSESGNVNDLRKQLAEEQELNRKLREQVKNLSEAKFSLQKTTTEKISVADLQARKDAFDETMERIEKQYFSYHPENVCKPIETDLMECIMKNKNKLLNCASFAVDLTKCTSDFREKILKEVSHL</sequence>
<evidence type="ECO:0000256" key="1">
    <source>
        <dbReference type="SAM" id="Coils"/>
    </source>
</evidence>
<name>A0A1I7VFJ9_LOALO</name>
<reference evidence="3" key="2">
    <citation type="submission" date="2016-11" db="UniProtKB">
        <authorList>
            <consortium name="WormBaseParasite"/>
        </authorList>
    </citation>
    <scope>IDENTIFICATION</scope>
</reference>
<feature type="coiled-coil region" evidence="1">
    <location>
        <begin position="104"/>
        <end position="165"/>
    </location>
</feature>
<reference evidence="2" key="1">
    <citation type="submission" date="2012-04" db="EMBL/GenBank/DDBJ databases">
        <title>The Genome Sequence of Loa loa.</title>
        <authorList>
            <consortium name="The Broad Institute Genome Sequencing Platform"/>
            <consortium name="Broad Institute Genome Sequencing Center for Infectious Disease"/>
            <person name="Nutman T.B."/>
            <person name="Fink D.L."/>
            <person name="Russ C."/>
            <person name="Young S."/>
            <person name="Zeng Q."/>
            <person name="Gargeya S."/>
            <person name="Alvarado L."/>
            <person name="Berlin A."/>
            <person name="Chapman S.B."/>
            <person name="Chen Z."/>
            <person name="Freedman E."/>
            <person name="Gellesch M."/>
            <person name="Goldberg J."/>
            <person name="Griggs A."/>
            <person name="Gujja S."/>
            <person name="Heilman E.R."/>
            <person name="Heiman D."/>
            <person name="Howarth C."/>
            <person name="Mehta T."/>
            <person name="Neiman D."/>
            <person name="Pearson M."/>
            <person name="Roberts A."/>
            <person name="Saif S."/>
            <person name="Shea T."/>
            <person name="Shenoy N."/>
            <person name="Sisk P."/>
            <person name="Stolte C."/>
            <person name="Sykes S."/>
            <person name="White J."/>
            <person name="Yandava C."/>
            <person name="Haas B."/>
            <person name="Henn M.R."/>
            <person name="Nusbaum C."/>
            <person name="Birren B."/>
        </authorList>
    </citation>
    <scope>NUCLEOTIDE SEQUENCE [LARGE SCALE GENOMIC DNA]</scope>
</reference>
<keyword evidence="2" id="KW-1185">Reference proteome</keyword>
<organism evidence="2 3">
    <name type="scientific">Loa loa</name>
    <name type="common">Eye worm</name>
    <name type="synonym">Filaria loa</name>
    <dbReference type="NCBI Taxonomy" id="7209"/>
    <lineage>
        <taxon>Eukaryota</taxon>
        <taxon>Metazoa</taxon>
        <taxon>Ecdysozoa</taxon>
        <taxon>Nematoda</taxon>
        <taxon>Chromadorea</taxon>
        <taxon>Rhabditida</taxon>
        <taxon>Spirurina</taxon>
        <taxon>Spiruromorpha</taxon>
        <taxon>Filarioidea</taxon>
        <taxon>Onchocercidae</taxon>
        <taxon>Loa</taxon>
    </lineage>
</organism>
<dbReference type="eggNOG" id="KOG4083">
    <property type="taxonomic scope" value="Eukaryota"/>
</dbReference>
<dbReference type="STRING" id="7209.A0A1I7VFJ9"/>
<proteinExistence type="predicted"/>
<dbReference type="AlphaFoldDB" id="A0A1I7VFJ9"/>
<dbReference type="WBParaSite" id="EN70_1999">
    <property type="protein sequence ID" value="EN70_1999"/>
    <property type="gene ID" value="EN70_1999"/>
</dbReference>
<evidence type="ECO:0000313" key="3">
    <source>
        <dbReference type="WBParaSite" id="EN70_1999"/>
    </source>
</evidence>
<protein>
    <submittedName>
        <fullName evidence="3">Coiled-coil domain-containing protein 58</fullName>
    </submittedName>
</protein>